<dbReference type="WBParaSite" id="JU765_v2.g12549.t1">
    <property type="protein sequence ID" value="JU765_v2.g12549.t1"/>
    <property type="gene ID" value="JU765_v2.g12549"/>
</dbReference>
<reference evidence="2" key="1">
    <citation type="submission" date="2022-11" db="UniProtKB">
        <authorList>
            <consortium name="WormBaseParasite"/>
        </authorList>
    </citation>
    <scope>IDENTIFICATION</scope>
</reference>
<dbReference type="Proteomes" id="UP000887576">
    <property type="component" value="Unplaced"/>
</dbReference>
<evidence type="ECO:0000313" key="1">
    <source>
        <dbReference type="Proteomes" id="UP000887576"/>
    </source>
</evidence>
<accession>A0AC34Q3E4</accession>
<sequence length="267" mass="29221">MISYLPEYYRSVLQLGISANGYWSSIPFLIQMFSKMGFAFGADYLKLHGFRINLVTKVSNSIASFGCAICLFLICFTTNGPLIMCLVCLGLTLTSAFVPGYNTSIVSVAPAYTAVVSAYAQCYAQIASVLAPLMVGFITKHSLVSEWRLVFMIIAATCVVTGLFFQYFGSATVQPWATSHQNFTDKNASTFTIHMDPHMESADSYLSVAEPDLPSRAQSHSFLAEPHSTLLTVPSRPSKVNKRSPRVSIMEDDGEIVHPGEDAIPKL</sequence>
<evidence type="ECO:0000313" key="2">
    <source>
        <dbReference type="WBParaSite" id="JU765_v2.g12549.t1"/>
    </source>
</evidence>
<organism evidence="1 2">
    <name type="scientific">Panagrolaimus sp. JU765</name>
    <dbReference type="NCBI Taxonomy" id="591449"/>
    <lineage>
        <taxon>Eukaryota</taxon>
        <taxon>Metazoa</taxon>
        <taxon>Ecdysozoa</taxon>
        <taxon>Nematoda</taxon>
        <taxon>Chromadorea</taxon>
        <taxon>Rhabditida</taxon>
        <taxon>Tylenchina</taxon>
        <taxon>Panagrolaimomorpha</taxon>
        <taxon>Panagrolaimoidea</taxon>
        <taxon>Panagrolaimidae</taxon>
        <taxon>Panagrolaimus</taxon>
    </lineage>
</organism>
<name>A0AC34Q3E4_9BILA</name>
<protein>
    <submittedName>
        <fullName evidence="2">Uncharacterized protein</fullName>
    </submittedName>
</protein>
<proteinExistence type="predicted"/>